<dbReference type="FunFam" id="1.10.10.1140:FF:000001">
    <property type="entry name" value="Glutamine-dependent NAD(+) synthetase"/>
    <property type="match status" value="1"/>
</dbReference>
<gene>
    <name evidence="7" type="primary">nadE</name>
    <name evidence="11" type="ORF">EV667_0309</name>
</gene>
<feature type="binding site" evidence="7">
    <location>
        <position position="455"/>
    </location>
    <ligand>
        <name>deamido-NAD(+)</name>
        <dbReference type="ChEBI" id="CHEBI:58437"/>
        <note>ligand shared between two neighboring subunits</note>
    </ligand>
</feature>
<dbReference type="Gene3D" id="3.60.110.10">
    <property type="entry name" value="Carbon-nitrogen hydrolase"/>
    <property type="match status" value="1"/>
</dbReference>
<feature type="active site" description="For glutaminase activity" evidence="7">
    <location>
        <position position="122"/>
    </location>
</feature>
<dbReference type="InterPro" id="IPR041856">
    <property type="entry name" value="NAD+_synth_C"/>
</dbReference>
<dbReference type="InterPro" id="IPR003694">
    <property type="entry name" value="NAD_synthase"/>
</dbReference>
<keyword evidence="6 7" id="KW-0520">NAD</keyword>
<feature type="active site" description="Nucleophile; for glutaminase activity" evidence="7">
    <location>
        <position position="177"/>
    </location>
</feature>
<feature type="binding site" evidence="7">
    <location>
        <position position="128"/>
    </location>
    <ligand>
        <name>L-glutamine</name>
        <dbReference type="ChEBI" id="CHEBI:58359"/>
    </ligand>
</feature>
<keyword evidence="3 7" id="KW-0436">Ligase</keyword>
<dbReference type="PANTHER" id="PTHR23090">
    <property type="entry name" value="NH 3 /GLUTAMINE-DEPENDENT NAD + SYNTHETASE"/>
    <property type="match status" value="1"/>
</dbReference>
<dbReference type="InterPro" id="IPR036526">
    <property type="entry name" value="C-N_Hydrolase_sf"/>
</dbReference>
<dbReference type="EMBL" id="SMFY01000001">
    <property type="protein sequence ID" value="TCK30221.1"/>
    <property type="molecule type" value="Genomic_DNA"/>
</dbReference>
<sequence>MADSHCLYRHGFLRIGTGVPRGRVADPAFARGEHLALARDADAQGIGVLLFPELGLSSYAIDDLLFQDALLDRVEAEIAELVAASRELFPVLVVGAPLRREGALYNSAVVIHRGAILGVVPKSYPPNYREFYERRHFAPGLGTSGTIAVAGREVPFGVDLLFRAQGEVPFTFHVEICEDLWVPLPPSTRAALAGAEVLLNLSASNITIGKARHRRLLCASHSARCLAAYAYSAAGPGESTTDLAWDGQAAIFENGDCLGESERFPMGPTLLAADIDLERLRQERMRTNTFGDCVRDEGTGAFRAVGFDLGAPPAPAPLQRLIERFPYVPADPERLAEDCYEAYNIQVQGLAQRLASSGVRRAVIGVSGGLDSTQALLVAVRAMERLGRPRMDILAYTLPGFATSEATRANAQALIDSLGVTGGEIDIRPAARQMLADLGHPFAQGEPVYDVTFENVQAGLRTDYLFRLANQQGGLVVGTGDLSELGLGWCTYGVGDHMSHYNVNASVPKTLIQHLIRFVAASGDVSDETARALEAVLATEISPELVPAQAGATIQSTQQVVGPYALQDFNLYYLTRYGFRPSRIAYLAAHAWGDAARGAWPANIPAEDRRAYSRAEIRHWLALFLKRFFANQFKRSALPNGPKISSGGSLSPRGDWRAPSDAGAQVWLDELDANFPDEG</sequence>
<feature type="domain" description="CN hydrolase" evidence="10">
    <location>
        <begin position="13"/>
        <end position="277"/>
    </location>
</feature>
<dbReference type="Gene3D" id="1.10.10.1140">
    <property type="entry name" value="Glutamine-dependent NAD+ synthetase, C-terminal domain"/>
    <property type="match status" value="1"/>
</dbReference>
<dbReference type="NCBIfam" id="NF002730">
    <property type="entry name" value="PRK02628.1"/>
    <property type="match status" value="1"/>
</dbReference>
<dbReference type="Proteomes" id="UP000295030">
    <property type="component" value="Unassembled WGS sequence"/>
</dbReference>
<dbReference type="GO" id="GO:0008795">
    <property type="term" value="F:NAD+ synthase activity"/>
    <property type="evidence" value="ECO:0007669"/>
    <property type="project" value="UniProtKB-UniRule"/>
</dbReference>
<evidence type="ECO:0000256" key="7">
    <source>
        <dbReference type="HAMAP-Rule" id="MF_02090"/>
    </source>
</evidence>
<feature type="binding site" evidence="7">
    <location>
        <position position="479"/>
    </location>
    <ligand>
        <name>ATP</name>
        <dbReference type="ChEBI" id="CHEBI:30616"/>
    </ligand>
</feature>
<evidence type="ECO:0000256" key="3">
    <source>
        <dbReference type="ARBA" id="ARBA00022598"/>
    </source>
</evidence>
<feature type="binding site" evidence="7">
    <location>
        <begin position="365"/>
        <end position="372"/>
    </location>
    <ligand>
        <name>ATP</name>
        <dbReference type="ChEBI" id="CHEBI:30616"/>
    </ligand>
</feature>
<dbReference type="InterPro" id="IPR014445">
    <property type="entry name" value="Gln-dep_NAD_synthase"/>
</dbReference>
<comment type="catalytic activity">
    <reaction evidence="7 8">
        <text>deamido-NAD(+) + L-glutamine + ATP + H2O = L-glutamate + AMP + diphosphate + NAD(+) + H(+)</text>
        <dbReference type="Rhea" id="RHEA:24384"/>
        <dbReference type="ChEBI" id="CHEBI:15377"/>
        <dbReference type="ChEBI" id="CHEBI:15378"/>
        <dbReference type="ChEBI" id="CHEBI:29985"/>
        <dbReference type="ChEBI" id="CHEBI:30616"/>
        <dbReference type="ChEBI" id="CHEBI:33019"/>
        <dbReference type="ChEBI" id="CHEBI:57540"/>
        <dbReference type="ChEBI" id="CHEBI:58359"/>
        <dbReference type="ChEBI" id="CHEBI:58437"/>
        <dbReference type="ChEBI" id="CHEBI:456215"/>
        <dbReference type="EC" id="6.3.5.1"/>
    </reaction>
</comment>
<dbReference type="GO" id="GO:0005524">
    <property type="term" value="F:ATP binding"/>
    <property type="evidence" value="ECO:0007669"/>
    <property type="project" value="UniProtKB-UniRule"/>
</dbReference>
<keyword evidence="5 7" id="KW-0067">ATP-binding</keyword>
<evidence type="ECO:0000256" key="9">
    <source>
        <dbReference type="RuleBase" id="RU003811"/>
    </source>
</evidence>
<protein>
    <recommendedName>
        <fullName evidence="7 8">Glutamine-dependent NAD(+) synthetase</fullName>
        <ecNumber evidence="7 8">6.3.5.1</ecNumber>
    </recommendedName>
    <alternativeName>
        <fullName evidence="7 8">NAD(+) synthase [glutamine-hydrolyzing]</fullName>
    </alternativeName>
</protein>
<feature type="binding site" evidence="7">
    <location>
        <position position="484"/>
    </location>
    <ligand>
        <name>deamido-NAD(+)</name>
        <dbReference type="ChEBI" id="CHEBI:58437"/>
        <note>ligand shared between two neighboring subunits</note>
    </ligand>
</feature>
<dbReference type="Gene3D" id="3.40.50.620">
    <property type="entry name" value="HUPs"/>
    <property type="match status" value="1"/>
</dbReference>
<dbReference type="PANTHER" id="PTHR23090:SF9">
    <property type="entry name" value="GLUTAMINE-DEPENDENT NAD(+) SYNTHETASE"/>
    <property type="match status" value="1"/>
</dbReference>
<accession>A0A4R1I7V9</accession>
<dbReference type="EC" id="6.3.5.1" evidence="7 8"/>
<evidence type="ECO:0000256" key="8">
    <source>
        <dbReference type="PIRNR" id="PIRNR006630"/>
    </source>
</evidence>
<dbReference type="CDD" id="cd00553">
    <property type="entry name" value="NAD_synthase"/>
    <property type="match status" value="1"/>
</dbReference>
<dbReference type="GO" id="GO:0009435">
    <property type="term" value="P:NAD+ biosynthetic process"/>
    <property type="evidence" value="ECO:0007669"/>
    <property type="project" value="UniProtKB-UniRule"/>
</dbReference>
<dbReference type="InterPro" id="IPR014729">
    <property type="entry name" value="Rossmann-like_a/b/a_fold"/>
</dbReference>
<evidence type="ECO:0000313" key="12">
    <source>
        <dbReference type="Proteomes" id="UP000295030"/>
    </source>
</evidence>
<dbReference type="RefSeq" id="WP_131833577.1">
    <property type="nucleotide sequence ID" value="NZ_SMFY01000001.1"/>
</dbReference>
<dbReference type="NCBIfam" id="TIGR00552">
    <property type="entry name" value="nadE"/>
    <property type="match status" value="1"/>
</dbReference>
<evidence type="ECO:0000259" key="10">
    <source>
        <dbReference type="PROSITE" id="PS50263"/>
    </source>
</evidence>
<dbReference type="CDD" id="cd07570">
    <property type="entry name" value="GAT_Gln-NAD-synth"/>
    <property type="match status" value="1"/>
</dbReference>
<dbReference type="SUPFAM" id="SSF56317">
    <property type="entry name" value="Carbon-nitrogen hydrolase"/>
    <property type="match status" value="1"/>
</dbReference>
<organism evidence="11 12">
    <name type="scientific">Ancylobacter aquaticus</name>
    <dbReference type="NCBI Taxonomy" id="100"/>
    <lineage>
        <taxon>Bacteria</taxon>
        <taxon>Pseudomonadati</taxon>
        <taxon>Pseudomonadota</taxon>
        <taxon>Alphaproteobacteria</taxon>
        <taxon>Hyphomicrobiales</taxon>
        <taxon>Xanthobacteraceae</taxon>
        <taxon>Ancylobacter</taxon>
    </lineage>
</organism>
<dbReference type="FunFam" id="3.40.50.620:FF:000155">
    <property type="entry name" value="Glutamine-dependent NAD(+) synthetase"/>
    <property type="match status" value="1"/>
</dbReference>
<dbReference type="GO" id="GO:0005737">
    <property type="term" value="C:cytoplasm"/>
    <property type="evidence" value="ECO:0007669"/>
    <property type="project" value="InterPro"/>
</dbReference>
<dbReference type="Pfam" id="PF02540">
    <property type="entry name" value="NAD_synthase"/>
    <property type="match status" value="1"/>
</dbReference>
<comment type="pathway">
    <text evidence="1 7 8">Cofactor biosynthesis; NAD(+) biosynthesis; NAD(+) from deamido-NAD(+) (L-Gln route): step 1/1.</text>
</comment>
<comment type="similarity">
    <text evidence="9">Belongs to the NAD synthetase family.</text>
</comment>
<dbReference type="Pfam" id="PF00795">
    <property type="entry name" value="CN_hydrolase"/>
    <property type="match status" value="1"/>
</dbReference>
<dbReference type="GO" id="GO:0003952">
    <property type="term" value="F:NAD+ synthase (glutamine-hydrolyzing) activity"/>
    <property type="evidence" value="ECO:0007669"/>
    <property type="project" value="UniProtKB-UniRule"/>
</dbReference>
<evidence type="ECO:0000256" key="5">
    <source>
        <dbReference type="ARBA" id="ARBA00022840"/>
    </source>
</evidence>
<name>A0A4R1I7V9_ANCAQ</name>
<evidence type="ECO:0000313" key="11">
    <source>
        <dbReference type="EMBL" id="TCK30221.1"/>
    </source>
</evidence>
<dbReference type="PROSITE" id="PS50263">
    <property type="entry name" value="CN_HYDROLASE"/>
    <property type="match status" value="1"/>
</dbReference>
<evidence type="ECO:0000256" key="4">
    <source>
        <dbReference type="ARBA" id="ARBA00022741"/>
    </source>
</evidence>
<dbReference type="SUPFAM" id="SSF52402">
    <property type="entry name" value="Adenine nucleotide alpha hydrolases-like"/>
    <property type="match status" value="1"/>
</dbReference>
<keyword evidence="4 7" id="KW-0547">Nucleotide-binding</keyword>
<dbReference type="UniPathway" id="UPA00253">
    <property type="reaction ID" value="UER00334"/>
</dbReference>
<comment type="caution">
    <text evidence="11">The sequence shown here is derived from an EMBL/GenBank/DDBJ whole genome shotgun (WGS) entry which is preliminary data.</text>
</comment>
<dbReference type="OrthoDB" id="9760188at2"/>
<feature type="binding site" evidence="7">
    <location>
        <position position="204"/>
    </location>
    <ligand>
        <name>L-glutamine</name>
        <dbReference type="ChEBI" id="CHEBI:58359"/>
    </ligand>
</feature>
<keyword evidence="12" id="KW-1185">Reference proteome</keyword>
<feature type="binding site" evidence="7">
    <location>
        <begin position="489"/>
        <end position="492"/>
    </location>
    <ligand>
        <name>deamido-NAD(+)</name>
        <dbReference type="ChEBI" id="CHEBI:58437"/>
        <note>ligand shared between two neighboring subunits</note>
    </ligand>
</feature>
<reference evidence="11 12" key="1">
    <citation type="submission" date="2019-03" db="EMBL/GenBank/DDBJ databases">
        <title>Genomic Encyclopedia of Type Strains, Phase IV (KMG-IV): sequencing the most valuable type-strain genomes for metagenomic binning, comparative biology and taxonomic classification.</title>
        <authorList>
            <person name="Goeker M."/>
        </authorList>
    </citation>
    <scope>NUCLEOTIDE SEQUENCE [LARGE SCALE GENOMIC DNA]</scope>
    <source>
        <strain evidence="11 12">DSM 101</strain>
    </source>
</reference>
<dbReference type="AlphaFoldDB" id="A0A4R1I7V9"/>
<dbReference type="HAMAP" id="MF_02090">
    <property type="entry name" value="NadE_glutamine_dep"/>
    <property type="match status" value="1"/>
</dbReference>
<feature type="active site" description="Proton acceptor; for glutaminase activity" evidence="7">
    <location>
        <position position="53"/>
    </location>
</feature>
<dbReference type="InterPro" id="IPR003010">
    <property type="entry name" value="C-N_Hydrolase"/>
</dbReference>
<proteinExistence type="inferred from homology"/>
<evidence type="ECO:0000256" key="2">
    <source>
        <dbReference type="ARBA" id="ARBA00007145"/>
    </source>
</evidence>
<comment type="function">
    <text evidence="7">Catalyzes the ATP-dependent amidation of deamido-NAD to form NAD. Uses L-glutamine as a nitrogen source.</text>
</comment>
<dbReference type="GO" id="GO:0004359">
    <property type="term" value="F:glutaminase activity"/>
    <property type="evidence" value="ECO:0007669"/>
    <property type="project" value="InterPro"/>
</dbReference>
<feature type="binding site" evidence="7">
    <location>
        <position position="210"/>
    </location>
    <ligand>
        <name>L-glutamine</name>
        <dbReference type="ChEBI" id="CHEBI:58359"/>
    </ligand>
</feature>
<evidence type="ECO:0000256" key="1">
    <source>
        <dbReference type="ARBA" id="ARBA00005188"/>
    </source>
</evidence>
<dbReference type="InterPro" id="IPR022310">
    <property type="entry name" value="NAD/GMP_synthase"/>
</dbReference>
<comment type="similarity">
    <text evidence="2 7 8">In the C-terminal section; belongs to the NAD synthetase family.</text>
</comment>
<evidence type="ECO:0000256" key="6">
    <source>
        <dbReference type="ARBA" id="ARBA00023027"/>
    </source>
</evidence>
<dbReference type="PIRSF" id="PIRSF006630">
    <property type="entry name" value="NADS_GAT"/>
    <property type="match status" value="1"/>
</dbReference>
<feature type="binding site" evidence="7">
    <location>
        <position position="634"/>
    </location>
    <ligand>
        <name>deamido-NAD(+)</name>
        <dbReference type="ChEBI" id="CHEBI:58437"/>
        <note>ligand shared between two neighboring subunits</note>
    </ligand>
</feature>